<dbReference type="PANTHER" id="PTHR43875:SF1">
    <property type="entry name" value="OSMOPROTECTIVE COMPOUNDS UPTAKE ATP-BINDING PROTEIN GGTA"/>
    <property type="match status" value="1"/>
</dbReference>
<keyword evidence="3" id="KW-0547">Nucleotide-binding</keyword>
<organism evidence="6 7">
    <name type="scientific">Hypericibacter terrae</name>
    <dbReference type="NCBI Taxonomy" id="2602015"/>
    <lineage>
        <taxon>Bacteria</taxon>
        <taxon>Pseudomonadati</taxon>
        <taxon>Pseudomonadota</taxon>
        <taxon>Alphaproteobacteria</taxon>
        <taxon>Rhodospirillales</taxon>
        <taxon>Dongiaceae</taxon>
        <taxon>Hypericibacter</taxon>
    </lineage>
</organism>
<dbReference type="InterPro" id="IPR015855">
    <property type="entry name" value="ABC_transpr_MalK-like"/>
</dbReference>
<dbReference type="Pfam" id="PF00005">
    <property type="entry name" value="ABC_tran"/>
    <property type="match status" value="1"/>
</dbReference>
<gene>
    <name evidence="6" type="ORF">FRZ44_19260</name>
</gene>
<dbReference type="Gene3D" id="2.40.50.100">
    <property type="match status" value="1"/>
</dbReference>
<evidence type="ECO:0000313" key="7">
    <source>
        <dbReference type="Proteomes" id="UP000326202"/>
    </source>
</evidence>
<dbReference type="RefSeq" id="WP_151176967.1">
    <property type="nucleotide sequence ID" value="NZ_CP042906.1"/>
</dbReference>
<evidence type="ECO:0000256" key="3">
    <source>
        <dbReference type="ARBA" id="ARBA00022741"/>
    </source>
</evidence>
<accession>A0A5J6MHR9</accession>
<comment type="similarity">
    <text evidence="1">Belongs to the ABC transporter superfamily.</text>
</comment>
<dbReference type="InterPro" id="IPR027417">
    <property type="entry name" value="P-loop_NTPase"/>
</dbReference>
<evidence type="ECO:0000256" key="4">
    <source>
        <dbReference type="ARBA" id="ARBA00022840"/>
    </source>
</evidence>
<dbReference type="AlphaFoldDB" id="A0A5J6MHR9"/>
<dbReference type="SUPFAM" id="SSF50331">
    <property type="entry name" value="MOP-like"/>
    <property type="match status" value="1"/>
</dbReference>
<dbReference type="KEGG" id="htq:FRZ44_19260"/>
<dbReference type="GO" id="GO:0005524">
    <property type="term" value="F:ATP binding"/>
    <property type="evidence" value="ECO:0007669"/>
    <property type="project" value="UniProtKB-KW"/>
</dbReference>
<keyword evidence="2" id="KW-0813">Transport</keyword>
<dbReference type="PANTHER" id="PTHR43875">
    <property type="entry name" value="MALTODEXTRIN IMPORT ATP-BINDING PROTEIN MSMX"/>
    <property type="match status" value="1"/>
</dbReference>
<dbReference type="Gene3D" id="2.40.50.140">
    <property type="entry name" value="Nucleic acid-binding proteins"/>
    <property type="match status" value="1"/>
</dbReference>
<dbReference type="Proteomes" id="UP000326202">
    <property type="component" value="Chromosome"/>
</dbReference>
<evidence type="ECO:0000259" key="5">
    <source>
        <dbReference type="PROSITE" id="PS50893"/>
    </source>
</evidence>
<keyword evidence="4 6" id="KW-0067">ATP-binding</keyword>
<reference evidence="6 7" key="1">
    <citation type="submission" date="2019-08" db="EMBL/GenBank/DDBJ databases">
        <title>Hyperibacter terrae gen. nov., sp. nov. and Hyperibacter viscosus sp. nov., two new members in the family Rhodospirillaceae isolated from the rhizosphere of Hypericum perforatum.</title>
        <authorList>
            <person name="Noviana Z."/>
        </authorList>
    </citation>
    <scope>NUCLEOTIDE SEQUENCE [LARGE SCALE GENOMIC DNA]</scope>
    <source>
        <strain evidence="6 7">R5913</strain>
    </source>
</reference>
<dbReference type="InterPro" id="IPR003439">
    <property type="entry name" value="ABC_transporter-like_ATP-bd"/>
</dbReference>
<dbReference type="InterPro" id="IPR047641">
    <property type="entry name" value="ABC_transpr_MalK/UgpC-like"/>
</dbReference>
<dbReference type="Gene3D" id="3.40.50.300">
    <property type="entry name" value="P-loop containing nucleotide triphosphate hydrolases"/>
    <property type="match status" value="1"/>
</dbReference>
<sequence length="371" mass="40104">MASIELRHVTKRYGHAVTAVRDVSLEIRDGEFMILLGPSGCGKSTALRMIAGLESITEGEIYVGGRLVNDVAPRDRDIAVVFQNYALYPHMTVAENLAFGLKMHGRSTAEIGPQVQRVAAMLGIEGFLARKPGALSGGQRQRVALGRALVREPVAFLLDEPLSNLDARLRADMRLELVKLHRQLGTTIIHVTHDQVEAMTMGQRICIMKDGQMIQAGAPLDVYRNPVNTFVAGFLASPPMNLLEMTLSAGPSGAPVMASGGLRLTVPDAYAQSVKPWVGKTVILGIRSEDLHEKQENAGWQPIEGDVVALEALGAEVILVLAPRGIPGKEISARLGRNFRAAIASNQRLFVDGNEIRLFDPGTTNAIARRA</sequence>
<dbReference type="GO" id="GO:0140359">
    <property type="term" value="F:ABC-type transporter activity"/>
    <property type="evidence" value="ECO:0007669"/>
    <property type="project" value="InterPro"/>
</dbReference>
<dbReference type="SMART" id="SM00382">
    <property type="entry name" value="AAA"/>
    <property type="match status" value="1"/>
</dbReference>
<protein>
    <submittedName>
        <fullName evidence="6">Glycerol-3-phosphate ABC transporter ATP-binding protein</fullName>
    </submittedName>
</protein>
<dbReference type="InterPro" id="IPR003593">
    <property type="entry name" value="AAA+_ATPase"/>
</dbReference>
<dbReference type="SUPFAM" id="SSF52540">
    <property type="entry name" value="P-loop containing nucleoside triphosphate hydrolases"/>
    <property type="match status" value="1"/>
</dbReference>
<evidence type="ECO:0000313" key="6">
    <source>
        <dbReference type="EMBL" id="QEX16631.1"/>
    </source>
</evidence>
<dbReference type="InterPro" id="IPR040582">
    <property type="entry name" value="OB_MalK-like"/>
</dbReference>
<dbReference type="GO" id="GO:0016887">
    <property type="term" value="F:ATP hydrolysis activity"/>
    <property type="evidence" value="ECO:0007669"/>
    <property type="project" value="InterPro"/>
</dbReference>
<dbReference type="PROSITE" id="PS50893">
    <property type="entry name" value="ABC_TRANSPORTER_2"/>
    <property type="match status" value="1"/>
</dbReference>
<dbReference type="GO" id="GO:0055052">
    <property type="term" value="C:ATP-binding cassette (ABC) transporter complex, substrate-binding subunit-containing"/>
    <property type="evidence" value="ECO:0007669"/>
    <property type="project" value="TreeGrafter"/>
</dbReference>
<dbReference type="Pfam" id="PF17912">
    <property type="entry name" value="OB_MalK"/>
    <property type="match status" value="1"/>
</dbReference>
<dbReference type="OrthoDB" id="9802264at2"/>
<dbReference type="InterPro" id="IPR008995">
    <property type="entry name" value="Mo/tungstate-bd_C_term_dom"/>
</dbReference>
<evidence type="ECO:0000256" key="2">
    <source>
        <dbReference type="ARBA" id="ARBA00022448"/>
    </source>
</evidence>
<dbReference type="InterPro" id="IPR017871">
    <property type="entry name" value="ABC_transporter-like_CS"/>
</dbReference>
<feature type="domain" description="ABC transporter" evidence="5">
    <location>
        <begin position="4"/>
        <end position="235"/>
    </location>
</feature>
<dbReference type="GO" id="GO:0008643">
    <property type="term" value="P:carbohydrate transport"/>
    <property type="evidence" value="ECO:0007669"/>
    <property type="project" value="InterPro"/>
</dbReference>
<keyword evidence="7" id="KW-1185">Reference proteome</keyword>
<name>A0A5J6MHR9_9PROT</name>
<proteinExistence type="inferred from homology"/>
<dbReference type="InterPro" id="IPR012340">
    <property type="entry name" value="NA-bd_OB-fold"/>
</dbReference>
<dbReference type="CDD" id="cd03301">
    <property type="entry name" value="ABC_MalK_N"/>
    <property type="match status" value="1"/>
</dbReference>
<dbReference type="FunFam" id="3.40.50.300:FF:000042">
    <property type="entry name" value="Maltose/maltodextrin ABC transporter, ATP-binding protein"/>
    <property type="match status" value="1"/>
</dbReference>
<dbReference type="EMBL" id="CP042906">
    <property type="protein sequence ID" value="QEX16631.1"/>
    <property type="molecule type" value="Genomic_DNA"/>
</dbReference>
<evidence type="ECO:0000256" key="1">
    <source>
        <dbReference type="ARBA" id="ARBA00005417"/>
    </source>
</evidence>
<dbReference type="PROSITE" id="PS00211">
    <property type="entry name" value="ABC_TRANSPORTER_1"/>
    <property type="match status" value="1"/>
</dbReference>